<evidence type="ECO:0000313" key="3">
    <source>
        <dbReference type="EMBL" id="CEM20988.1"/>
    </source>
</evidence>
<feature type="compositionally biased region" description="Polar residues" evidence="2">
    <location>
        <begin position="1"/>
        <end position="10"/>
    </location>
</feature>
<gene>
    <name evidence="3" type="ORF">Cvel_3958</name>
</gene>
<accession>A0A0G4G0D2</accession>
<sequence length="115" mass="12351">MCSTLSLKSTSRYKEGPSQTAPVEAISGATRSGRRYLNPAFPANAEEAEQQMSGGPPDPAALQIQIDALQAQLQQRDADLAAAQQAQQLLIQQLAQAQQQQALQAPQAPQLQQQQ</sequence>
<keyword evidence="1" id="KW-0175">Coiled coil</keyword>
<organism evidence="3">
    <name type="scientific">Chromera velia CCMP2878</name>
    <dbReference type="NCBI Taxonomy" id="1169474"/>
    <lineage>
        <taxon>Eukaryota</taxon>
        <taxon>Sar</taxon>
        <taxon>Alveolata</taxon>
        <taxon>Colpodellida</taxon>
        <taxon>Chromeraceae</taxon>
        <taxon>Chromera</taxon>
    </lineage>
</organism>
<name>A0A0G4G0D2_9ALVE</name>
<proteinExistence type="predicted"/>
<feature type="region of interest" description="Disordered" evidence="2">
    <location>
        <begin position="1"/>
        <end position="36"/>
    </location>
</feature>
<reference evidence="3" key="1">
    <citation type="submission" date="2014-11" db="EMBL/GenBank/DDBJ databases">
        <authorList>
            <person name="Otto D Thomas"/>
            <person name="Naeem Raeece"/>
        </authorList>
    </citation>
    <scope>NUCLEOTIDE SEQUENCE</scope>
</reference>
<protein>
    <submittedName>
        <fullName evidence="3">Uncharacterized protein</fullName>
    </submittedName>
</protein>
<feature type="coiled-coil region" evidence="1">
    <location>
        <begin position="66"/>
        <end position="100"/>
    </location>
</feature>
<evidence type="ECO:0000256" key="2">
    <source>
        <dbReference type="SAM" id="MobiDB-lite"/>
    </source>
</evidence>
<dbReference type="VEuPathDB" id="CryptoDB:Cvel_3958"/>
<dbReference type="EMBL" id="CDMZ01000761">
    <property type="protein sequence ID" value="CEM20988.1"/>
    <property type="molecule type" value="Genomic_DNA"/>
</dbReference>
<dbReference type="AlphaFoldDB" id="A0A0G4G0D2"/>
<evidence type="ECO:0000256" key="1">
    <source>
        <dbReference type="SAM" id="Coils"/>
    </source>
</evidence>